<organism evidence="2 3">
    <name type="scientific">Thraustotheca clavata</name>
    <dbReference type="NCBI Taxonomy" id="74557"/>
    <lineage>
        <taxon>Eukaryota</taxon>
        <taxon>Sar</taxon>
        <taxon>Stramenopiles</taxon>
        <taxon>Oomycota</taxon>
        <taxon>Saprolegniomycetes</taxon>
        <taxon>Saprolegniales</taxon>
        <taxon>Achlyaceae</taxon>
        <taxon>Thraustotheca</taxon>
    </lineage>
</organism>
<feature type="repeat" description="TPR" evidence="1">
    <location>
        <begin position="73"/>
        <end position="106"/>
    </location>
</feature>
<dbReference type="PROSITE" id="PS50005">
    <property type="entry name" value="TPR"/>
    <property type="match status" value="1"/>
</dbReference>
<dbReference type="AlphaFoldDB" id="A0A1W0A1K2"/>
<proteinExistence type="predicted"/>
<evidence type="ECO:0000256" key="1">
    <source>
        <dbReference type="PROSITE-ProRule" id="PRU00339"/>
    </source>
</evidence>
<dbReference type="Gene3D" id="1.25.40.10">
    <property type="entry name" value="Tetratricopeptide repeat domain"/>
    <property type="match status" value="1"/>
</dbReference>
<dbReference type="OrthoDB" id="433738at2759"/>
<sequence>MRTTNELAILDQKPQITIVNDGDLALNVKMINEQAVIYFHHEDFNLAIKKYNDVKLWITRFYTSSKDAKKFLLAAYTNLALAHIKLEMYDEAINLCNQALKINPKHVKALLRKALAYSFQENHSIAKEILSQAFILEPKNKTVRKALHQVCHTLNLCPKNDQIYAHY</sequence>
<name>A0A1W0A1K2_9STRA</name>
<dbReference type="PANTHER" id="PTHR46512">
    <property type="entry name" value="PEPTIDYLPROLYL ISOMERASE"/>
    <property type="match status" value="1"/>
</dbReference>
<dbReference type="InterPro" id="IPR019734">
    <property type="entry name" value="TPR_rpt"/>
</dbReference>
<protein>
    <submittedName>
        <fullName evidence="2">Uncharacterized protein</fullName>
    </submittedName>
</protein>
<keyword evidence="1" id="KW-0802">TPR repeat</keyword>
<dbReference type="STRING" id="74557.A0A1W0A1K2"/>
<dbReference type="Pfam" id="PF00515">
    <property type="entry name" value="TPR_1"/>
    <property type="match status" value="1"/>
</dbReference>
<dbReference type="PROSITE" id="PS50293">
    <property type="entry name" value="TPR_REGION"/>
    <property type="match status" value="1"/>
</dbReference>
<keyword evidence="3" id="KW-1185">Reference proteome</keyword>
<dbReference type="SUPFAM" id="SSF48452">
    <property type="entry name" value="TPR-like"/>
    <property type="match status" value="1"/>
</dbReference>
<dbReference type="Proteomes" id="UP000243217">
    <property type="component" value="Unassembled WGS sequence"/>
</dbReference>
<evidence type="ECO:0000313" key="3">
    <source>
        <dbReference type="Proteomes" id="UP000243217"/>
    </source>
</evidence>
<dbReference type="InterPro" id="IPR011990">
    <property type="entry name" value="TPR-like_helical_dom_sf"/>
</dbReference>
<dbReference type="SMART" id="SM00028">
    <property type="entry name" value="TPR"/>
    <property type="match status" value="2"/>
</dbReference>
<comment type="caution">
    <text evidence="2">The sequence shown here is derived from an EMBL/GenBank/DDBJ whole genome shotgun (WGS) entry which is preliminary data.</text>
</comment>
<accession>A0A1W0A1K2</accession>
<dbReference type="EMBL" id="JNBS01000673">
    <property type="protein sequence ID" value="OQS04146.1"/>
    <property type="molecule type" value="Genomic_DNA"/>
</dbReference>
<evidence type="ECO:0000313" key="2">
    <source>
        <dbReference type="EMBL" id="OQS04146.1"/>
    </source>
</evidence>
<dbReference type="InterPro" id="IPR050754">
    <property type="entry name" value="FKBP4/5/8-like"/>
</dbReference>
<reference evidence="2 3" key="1">
    <citation type="journal article" date="2014" name="Genome Biol. Evol.">
        <title>The secreted proteins of Achlya hypogyna and Thraustotheca clavata identify the ancestral oomycete secretome and reveal gene acquisitions by horizontal gene transfer.</title>
        <authorList>
            <person name="Misner I."/>
            <person name="Blouin N."/>
            <person name="Leonard G."/>
            <person name="Richards T.A."/>
            <person name="Lane C.E."/>
        </authorList>
    </citation>
    <scope>NUCLEOTIDE SEQUENCE [LARGE SCALE GENOMIC DNA]</scope>
    <source>
        <strain evidence="2 3">ATCC 34112</strain>
    </source>
</reference>
<gene>
    <name evidence="2" type="ORF">THRCLA_20957</name>
</gene>